<dbReference type="Proteomes" id="UP000003423">
    <property type="component" value="Unassembled WGS sequence"/>
</dbReference>
<dbReference type="EMBL" id="AEXL02000089">
    <property type="protein sequence ID" value="EIJ66043.1"/>
    <property type="molecule type" value="Genomic_DNA"/>
</dbReference>
<feature type="domain" description="LTD" evidence="1">
    <location>
        <begin position="19"/>
        <end position="135"/>
    </location>
</feature>
<protein>
    <recommendedName>
        <fullName evidence="1">LTD domain-containing protein</fullName>
    </recommendedName>
</protein>
<organism evidence="2 3">
    <name type="scientific">Candidatus Nitrosopumilus salarius BD31</name>
    <dbReference type="NCBI Taxonomy" id="859350"/>
    <lineage>
        <taxon>Archaea</taxon>
        <taxon>Nitrososphaerota</taxon>
        <taxon>Nitrososphaeria</taxon>
        <taxon>Nitrosopumilales</taxon>
        <taxon>Nitrosopumilaceae</taxon>
        <taxon>Nitrosopumilus</taxon>
    </lineage>
</organism>
<dbReference type="Pfam" id="PF00932">
    <property type="entry name" value="LTD"/>
    <property type="match status" value="1"/>
</dbReference>
<dbReference type="PATRIC" id="fig|859350.6.peg.914"/>
<dbReference type="SUPFAM" id="SSF74853">
    <property type="entry name" value="Lamin A/C globular tail domain"/>
    <property type="match status" value="1"/>
</dbReference>
<proteinExistence type="predicted"/>
<dbReference type="RefSeq" id="WP_008299093.1">
    <property type="nucleotide sequence ID" value="NZ_AEXL02000089.1"/>
</dbReference>
<accession>I3D2V0</accession>
<name>I3D2V0_9ARCH</name>
<evidence type="ECO:0000313" key="3">
    <source>
        <dbReference type="Proteomes" id="UP000003423"/>
    </source>
</evidence>
<dbReference type="InterPro" id="IPR036415">
    <property type="entry name" value="Lamin_tail_dom_sf"/>
</dbReference>
<sequence length="1093" mass="119530">MNRNLTLVFSLLFLIGVIIPAYAQTTDHVVINELDINPPGDDSKSVAEWVELYNPTNSDVDLGGWKVASTTVLKKTMTIPSGTIIKPGQFLTYSYQSLWFTDSNESVELRDKNGIVIDKTPMFADIKNDFTSWQRIYDGYDFDTSSDWKYAKSTAGSSNGKLVSSGNSNEITVNVSSDKDSYLFGETAIIQGSVSEQVFIVKPSFQPQQITIAISGPNFNKVVTMYPDLNLNYKTTLNLQQVLGINEGMYTVSVTYGDVSATASFSVGYESFAQVTKTESSLSIITDNFQYLPGQSVSITGHASKIIPYEGMKLIIKDSQGKVVSTGNLYPTNGEFKTTFYVSTVNPVYGTYEINSEYFDKSASVYFDVVKDIKEDVPISIWTDKVAYGLGDEVKITGRLNQQWVSTLDLEIIQTKQSSLGSSTSGSDSGFKISDGVRLMGDGSFSYSFTIPDSQLRLGDYKITVSKSIGTATSIIHVVSNPESFVTSDSPLTVNSDKETYEPGDKMVISGFIKDPSSTSSYKTGVPVKISISHEDGTPLKITALSGAQTKYSDNVAIAYVFTAIPETSGNYLLNLDVTQSVFTEGNYVIKSEYSGYVATKTFSIVNPLDFKNGAIASLDKDVYGLGETIHLTGAIPPTGATSVTITMTKPDGTKVLSGATIDNQRFSWSWTAPVAEKVQNIKVNTGKDVVKSNFGVYKIKVSTSSESKSLFFKVSADPENDTLSTTPIFVTTEKSLYQAGEKLKVIGNVLKRNQGDEGLVVPQRVTIKVLDGSFPFKQIYESAVYPNQGGEFISLFELPIPVFPQGTYSVKAIYGTARSESTFSVANDYAFGVDDPVTLLLSTDKSQYYPGDVVEITGKPNRLIYIEKFDVSVIQKSDSEITCGTFYCGKHSGPVTTIRPSSSGSFDHQFKIPNTSSAIGSYEITVDASFETKSILFDVVEKPLVVIPDTVIEKENRISENMISILTEEKTTDVASIAPRVFTGSLITPTRGDESIVNLKVSTSTGICVIGPDDDCLVSQSTRTPGQIYETVEVDGTSMNVRYSGPDVRLEKFSILPESSDEFLPDETWNVEILKDDQASRFYYKITYKTLE</sequence>
<keyword evidence="3" id="KW-1185">Reference proteome</keyword>
<evidence type="ECO:0000259" key="1">
    <source>
        <dbReference type="PROSITE" id="PS51841"/>
    </source>
</evidence>
<evidence type="ECO:0000313" key="2">
    <source>
        <dbReference type="EMBL" id="EIJ66043.1"/>
    </source>
</evidence>
<comment type="caution">
    <text evidence="2">The sequence shown here is derived from an EMBL/GenBank/DDBJ whole genome shotgun (WGS) entry which is preliminary data.</text>
</comment>
<reference evidence="2 3" key="1">
    <citation type="journal article" date="2012" name="J. Bacteriol.">
        <title>Genome sequence of "Candidatus Nitrosopumilus salaria" BD31, an ammonia-oxidizing archaeon from the San Francisco Bay estuary.</title>
        <authorList>
            <person name="Mosier A.C."/>
            <person name="Allen E.E."/>
            <person name="Kim M."/>
            <person name="Ferriera S."/>
            <person name="Francis C.A."/>
        </authorList>
    </citation>
    <scope>NUCLEOTIDE SEQUENCE [LARGE SCALE GENOMIC DNA]</scope>
    <source>
        <strain evidence="2 3">BD31</strain>
    </source>
</reference>
<dbReference type="AlphaFoldDB" id="I3D2V0"/>
<dbReference type="PROSITE" id="PS51841">
    <property type="entry name" value="LTD"/>
    <property type="match status" value="1"/>
</dbReference>
<dbReference type="OrthoDB" id="148134at2157"/>
<dbReference type="InterPro" id="IPR001322">
    <property type="entry name" value="Lamin_tail_dom"/>
</dbReference>
<gene>
    <name evidence="2" type="ORF">BD31_I1295</name>
</gene>
<dbReference type="Gene3D" id="2.60.40.1260">
    <property type="entry name" value="Lamin Tail domain"/>
    <property type="match status" value="1"/>
</dbReference>